<accession>A0A4R2GY23</accession>
<protein>
    <submittedName>
        <fullName evidence="1">Uncharacterized protein</fullName>
    </submittedName>
</protein>
<evidence type="ECO:0000313" key="1">
    <source>
        <dbReference type="EMBL" id="TCO16171.1"/>
    </source>
</evidence>
<evidence type="ECO:0000313" key="2">
    <source>
        <dbReference type="Proteomes" id="UP000294881"/>
    </source>
</evidence>
<proteinExistence type="predicted"/>
<reference evidence="1 2" key="1">
    <citation type="submission" date="2019-03" db="EMBL/GenBank/DDBJ databases">
        <title>Genomic Encyclopedia of Type Strains, Phase IV (KMG-IV): sequencing the most valuable type-strain genomes for metagenomic binning, comparative biology and taxonomic classification.</title>
        <authorList>
            <person name="Goeker M."/>
        </authorList>
    </citation>
    <scope>NUCLEOTIDE SEQUENCE [LARGE SCALE GENOMIC DNA]</scope>
    <source>
        <strain evidence="1 2">DSM 22958</strain>
    </source>
</reference>
<organism evidence="1 2">
    <name type="scientific">Camelimonas lactis</name>
    <dbReference type="NCBI Taxonomy" id="659006"/>
    <lineage>
        <taxon>Bacteria</taxon>
        <taxon>Pseudomonadati</taxon>
        <taxon>Pseudomonadota</taxon>
        <taxon>Alphaproteobacteria</taxon>
        <taxon>Hyphomicrobiales</taxon>
        <taxon>Chelatococcaceae</taxon>
        <taxon>Camelimonas</taxon>
    </lineage>
</organism>
<gene>
    <name evidence="1" type="ORF">EV666_101424</name>
</gene>
<dbReference type="AlphaFoldDB" id="A0A4R2GY23"/>
<comment type="caution">
    <text evidence="1">The sequence shown here is derived from an EMBL/GenBank/DDBJ whole genome shotgun (WGS) entry which is preliminary data.</text>
</comment>
<dbReference type="Proteomes" id="UP000294881">
    <property type="component" value="Unassembled WGS sequence"/>
</dbReference>
<name>A0A4R2GY23_9HYPH</name>
<dbReference type="EMBL" id="SLWL01000001">
    <property type="protein sequence ID" value="TCO16171.1"/>
    <property type="molecule type" value="Genomic_DNA"/>
</dbReference>
<keyword evidence="2" id="KW-1185">Reference proteome</keyword>
<sequence>MPEPIITEIVHSRDSAMFVWSYGGQKNYTLRAKTKRNGIDNTYSGGRCLFEKWPLEGGVPRPPEFYSRDIREGDAGLNMVEVCFARSGEKLKDARYETVPSYVERMSLDLPNVTVIGYSRRRVDAFPDALARALYDGDVSGLGELEASNPSIIRYRNGVPLRGASSDAREFQPYHVRVAEARARSARAGTLSMPSGAPHASGARVGGLDAGAEHVGEEALDKWLRDLGIFS</sequence>